<dbReference type="AlphaFoldDB" id="A0AAW1T8S8"/>
<comment type="caution">
    <text evidence="2">The sequence shown here is derived from an EMBL/GenBank/DDBJ whole genome shotgun (WGS) entry which is preliminary data.</text>
</comment>
<keyword evidence="3" id="KW-1185">Reference proteome</keyword>
<reference evidence="2 3" key="1">
    <citation type="journal article" date="2024" name="Nat. Commun.">
        <title>Phylogenomics reveals the evolutionary origins of lichenization in chlorophyte algae.</title>
        <authorList>
            <person name="Puginier C."/>
            <person name="Libourel C."/>
            <person name="Otte J."/>
            <person name="Skaloud P."/>
            <person name="Haon M."/>
            <person name="Grisel S."/>
            <person name="Petersen M."/>
            <person name="Berrin J.G."/>
            <person name="Delaux P.M."/>
            <person name="Dal Grande F."/>
            <person name="Keller J."/>
        </authorList>
    </citation>
    <scope>NUCLEOTIDE SEQUENCE [LARGE SCALE GENOMIC DNA]</scope>
    <source>
        <strain evidence="2 3">SAG 2523</strain>
    </source>
</reference>
<dbReference type="EMBL" id="JALJOV010000200">
    <property type="protein sequence ID" value="KAK9865975.1"/>
    <property type="molecule type" value="Genomic_DNA"/>
</dbReference>
<name>A0AAW1T8S8_9CHLO</name>
<gene>
    <name evidence="2" type="ORF">WJX84_003101</name>
</gene>
<evidence type="ECO:0000256" key="1">
    <source>
        <dbReference type="SAM" id="MobiDB-lite"/>
    </source>
</evidence>
<evidence type="ECO:0000313" key="3">
    <source>
        <dbReference type="Proteomes" id="UP001485043"/>
    </source>
</evidence>
<protein>
    <submittedName>
        <fullName evidence="2">Uncharacterized protein</fullName>
    </submittedName>
</protein>
<dbReference type="Proteomes" id="UP001485043">
    <property type="component" value="Unassembled WGS sequence"/>
</dbReference>
<accession>A0AAW1T8S8</accession>
<proteinExistence type="predicted"/>
<feature type="region of interest" description="Disordered" evidence="1">
    <location>
        <begin position="1"/>
        <end position="28"/>
    </location>
</feature>
<organism evidence="2 3">
    <name type="scientific">Apatococcus fuscideae</name>
    <dbReference type="NCBI Taxonomy" id="2026836"/>
    <lineage>
        <taxon>Eukaryota</taxon>
        <taxon>Viridiplantae</taxon>
        <taxon>Chlorophyta</taxon>
        <taxon>core chlorophytes</taxon>
        <taxon>Trebouxiophyceae</taxon>
        <taxon>Chlorellales</taxon>
        <taxon>Chlorellaceae</taxon>
        <taxon>Apatococcus</taxon>
    </lineage>
</organism>
<evidence type="ECO:0000313" key="2">
    <source>
        <dbReference type="EMBL" id="KAK9865975.1"/>
    </source>
</evidence>
<feature type="non-terminal residue" evidence="2">
    <location>
        <position position="1"/>
    </location>
</feature>
<sequence>KQDVLWQAPAALEAAKKPNTRSQWTRTS</sequence>